<comment type="similarity">
    <text evidence="3">Belongs to the riboflavin transporter family.</text>
</comment>
<comment type="caution">
    <text evidence="10">The sequence shown here is derived from an EMBL/GenBank/DDBJ whole genome shotgun (WGS) entry which is preliminary data.</text>
</comment>
<feature type="transmembrane region" description="Helical" evidence="9">
    <location>
        <begin position="40"/>
        <end position="57"/>
    </location>
</feature>
<evidence type="ECO:0000256" key="3">
    <source>
        <dbReference type="ARBA" id="ARBA00006366"/>
    </source>
</evidence>
<feature type="transmembrane region" description="Helical" evidence="9">
    <location>
        <begin position="107"/>
        <end position="129"/>
    </location>
</feature>
<evidence type="ECO:0000256" key="5">
    <source>
        <dbReference type="ARBA" id="ARBA00022475"/>
    </source>
</evidence>
<evidence type="ECO:0000256" key="8">
    <source>
        <dbReference type="ARBA" id="ARBA00023136"/>
    </source>
</evidence>
<dbReference type="AlphaFoldDB" id="A0ABD3EZS3"/>
<dbReference type="Proteomes" id="UP001632037">
    <property type="component" value="Unassembled WGS sequence"/>
</dbReference>
<dbReference type="InterPro" id="IPR036259">
    <property type="entry name" value="MFS_trans_sf"/>
</dbReference>
<keyword evidence="7 9" id="KW-1133">Transmembrane helix</keyword>
<keyword evidence="4" id="KW-0813">Transport</keyword>
<feature type="transmembrane region" description="Helical" evidence="9">
    <location>
        <begin position="199"/>
        <end position="219"/>
    </location>
</feature>
<feature type="transmembrane region" description="Helical" evidence="9">
    <location>
        <begin position="432"/>
        <end position="455"/>
    </location>
</feature>
<evidence type="ECO:0000313" key="10">
    <source>
        <dbReference type="EMBL" id="KAL3659360.1"/>
    </source>
</evidence>
<comment type="subcellular location">
    <subcellularLocation>
        <location evidence="2">Cell membrane</location>
        <topology evidence="2">Multi-pass membrane protein</topology>
    </subcellularLocation>
</comment>
<sequence length="461" mass="50720">MMALDSSLEVEQQPLKVQVGQAPASVGHPRPRVQLRRQRLATFAAFVGLGLASWLLTNATYVELGAFLHELPEHYAIYAYSVVALESANIYPLLYMFLQARPSQASVIWWILLQGLVVAVLLSLLWSYTVSSHSVAMLVLTHFGGMVSTTSSVVFYPFVASYPPLFTSALSTGEGLSGSMAAVLGIVQDPGGVRRFSVTTFYLICAALMCVSLGAFAFLQWHPWVQVVKESETADQSIQKEQQKADYEAQERNAEEDSLLTRSSCGSCPSPTTTVETMSKAEVFELVWPLLACQFVLAAFSFGWLPSTMPYVYKKFAPAHDVETETARFQTTASIAALTLSPLASVATTWLRLYYVRSMTTVLLLLASLLLSFSLTSKPIFSNYKSGYLLPLLVHISYLVGSSYTQTMLYLTLKCTGETKHSASFAQRVYQWNGLATQVGAMVGTAIAFPLVFWYESLFTA</sequence>
<evidence type="ECO:0000313" key="11">
    <source>
        <dbReference type="Proteomes" id="UP001632037"/>
    </source>
</evidence>
<name>A0ABD3EZS3_9STRA</name>
<feature type="transmembrane region" description="Helical" evidence="9">
    <location>
        <begin position="165"/>
        <end position="187"/>
    </location>
</feature>
<gene>
    <name evidence="10" type="ORF">V7S43_015631</name>
</gene>
<feature type="transmembrane region" description="Helical" evidence="9">
    <location>
        <begin position="286"/>
        <end position="305"/>
    </location>
</feature>
<comment type="catalytic activity">
    <reaction evidence="1">
        <text>riboflavin(in) = riboflavin(out)</text>
        <dbReference type="Rhea" id="RHEA:35015"/>
        <dbReference type="ChEBI" id="CHEBI:57986"/>
    </reaction>
</comment>
<dbReference type="EMBL" id="JBIMZQ010000047">
    <property type="protein sequence ID" value="KAL3659360.1"/>
    <property type="molecule type" value="Genomic_DNA"/>
</dbReference>
<evidence type="ECO:0000256" key="2">
    <source>
        <dbReference type="ARBA" id="ARBA00004651"/>
    </source>
</evidence>
<keyword evidence="8 9" id="KW-0472">Membrane</keyword>
<evidence type="ECO:0000256" key="4">
    <source>
        <dbReference type="ARBA" id="ARBA00022448"/>
    </source>
</evidence>
<feature type="transmembrane region" description="Helical" evidence="9">
    <location>
        <begin position="362"/>
        <end position="381"/>
    </location>
</feature>
<feature type="transmembrane region" description="Helical" evidence="9">
    <location>
        <begin position="335"/>
        <end position="355"/>
    </location>
</feature>
<keyword evidence="6 9" id="KW-0812">Transmembrane</keyword>
<dbReference type="GO" id="GO:0032217">
    <property type="term" value="F:riboflavin transmembrane transporter activity"/>
    <property type="evidence" value="ECO:0007669"/>
    <property type="project" value="UniProtKB-ARBA"/>
</dbReference>
<feature type="transmembrane region" description="Helical" evidence="9">
    <location>
        <begin position="135"/>
        <end position="158"/>
    </location>
</feature>
<dbReference type="InterPro" id="IPR009357">
    <property type="entry name" value="Riboflavin_transptr"/>
</dbReference>
<dbReference type="GO" id="GO:0005886">
    <property type="term" value="C:plasma membrane"/>
    <property type="evidence" value="ECO:0007669"/>
    <property type="project" value="UniProtKB-SubCell"/>
</dbReference>
<dbReference type="SUPFAM" id="SSF103473">
    <property type="entry name" value="MFS general substrate transporter"/>
    <property type="match status" value="1"/>
</dbReference>
<evidence type="ECO:0000256" key="6">
    <source>
        <dbReference type="ARBA" id="ARBA00022692"/>
    </source>
</evidence>
<dbReference type="PANTHER" id="PTHR12929:SF21">
    <property type="match status" value="1"/>
</dbReference>
<dbReference type="PANTHER" id="PTHR12929">
    <property type="entry name" value="SOLUTE CARRIER FAMILY 52"/>
    <property type="match status" value="1"/>
</dbReference>
<proteinExistence type="inferred from homology"/>
<feature type="transmembrane region" description="Helical" evidence="9">
    <location>
        <begin position="387"/>
        <end position="411"/>
    </location>
</feature>
<organism evidence="10 11">
    <name type="scientific">Phytophthora oleae</name>
    <dbReference type="NCBI Taxonomy" id="2107226"/>
    <lineage>
        <taxon>Eukaryota</taxon>
        <taxon>Sar</taxon>
        <taxon>Stramenopiles</taxon>
        <taxon>Oomycota</taxon>
        <taxon>Peronosporomycetes</taxon>
        <taxon>Peronosporales</taxon>
        <taxon>Peronosporaceae</taxon>
        <taxon>Phytophthora</taxon>
    </lineage>
</organism>
<reference evidence="10 11" key="1">
    <citation type="submission" date="2024-09" db="EMBL/GenBank/DDBJ databases">
        <title>Genome sequencing and assembly of Phytophthora oleae, isolate VK10A, causative agent of rot of olive drupes.</title>
        <authorList>
            <person name="Conti Taguali S."/>
            <person name="Riolo M."/>
            <person name="La Spada F."/>
            <person name="Cacciola S.O."/>
            <person name="Dionisio G."/>
        </authorList>
    </citation>
    <scope>NUCLEOTIDE SEQUENCE [LARGE SCALE GENOMIC DNA]</scope>
    <source>
        <strain evidence="10 11">VK10A</strain>
    </source>
</reference>
<evidence type="ECO:0000256" key="7">
    <source>
        <dbReference type="ARBA" id="ARBA00022989"/>
    </source>
</evidence>
<dbReference type="Pfam" id="PF06237">
    <property type="entry name" value="SLC52_ribofla_tr"/>
    <property type="match status" value="2"/>
</dbReference>
<keyword evidence="11" id="KW-1185">Reference proteome</keyword>
<keyword evidence="5" id="KW-1003">Cell membrane</keyword>
<feature type="transmembrane region" description="Helical" evidence="9">
    <location>
        <begin position="77"/>
        <end position="98"/>
    </location>
</feature>
<evidence type="ECO:0000256" key="9">
    <source>
        <dbReference type="SAM" id="Phobius"/>
    </source>
</evidence>
<evidence type="ECO:0000256" key="1">
    <source>
        <dbReference type="ARBA" id="ARBA00000215"/>
    </source>
</evidence>
<accession>A0ABD3EZS3</accession>
<protein>
    <submittedName>
        <fullName evidence="10">Uncharacterized protein</fullName>
    </submittedName>
</protein>